<sequence length="187" mass="21461">MSGNRSKKNGKKNKFLNTPEVLQVQSVKLETNRASKKGKNNTKSEDNLRKCRKSNILKGESNEDESNEGVDELETSIMKKFKKLTLNNEGENNVPSTSLLKTSTEDTCADSKKVNNKTDEELPLMMKYCPELGDDTVDKYDEQYACTYKCYNKNTKSIKFTDEVNQWNLLRKSTTNNYETKKCEKII</sequence>
<reference evidence="2 3" key="1">
    <citation type="submission" date="2017-03" db="EMBL/GenBank/DDBJ databases">
        <title>Genome of the blue death feigning beetle - Asbolus verrucosus.</title>
        <authorList>
            <person name="Rider S.D."/>
        </authorList>
    </citation>
    <scope>NUCLEOTIDE SEQUENCE [LARGE SCALE GENOMIC DNA]</scope>
    <source>
        <strain evidence="2">Butters</strain>
        <tissue evidence="2">Head and leg muscle</tissue>
    </source>
</reference>
<feature type="region of interest" description="Disordered" evidence="1">
    <location>
        <begin position="1"/>
        <end position="71"/>
    </location>
</feature>
<evidence type="ECO:0000313" key="3">
    <source>
        <dbReference type="Proteomes" id="UP000292052"/>
    </source>
</evidence>
<keyword evidence="3" id="KW-1185">Reference proteome</keyword>
<dbReference type="EMBL" id="QDEB01067362">
    <property type="protein sequence ID" value="RZC35836.1"/>
    <property type="molecule type" value="Genomic_DNA"/>
</dbReference>
<feature type="compositionally biased region" description="Acidic residues" evidence="1">
    <location>
        <begin position="62"/>
        <end position="71"/>
    </location>
</feature>
<accession>A0A482VSZ9</accession>
<dbReference type="Proteomes" id="UP000292052">
    <property type="component" value="Unassembled WGS sequence"/>
</dbReference>
<organism evidence="2 3">
    <name type="scientific">Asbolus verrucosus</name>
    <name type="common">Desert ironclad beetle</name>
    <dbReference type="NCBI Taxonomy" id="1661398"/>
    <lineage>
        <taxon>Eukaryota</taxon>
        <taxon>Metazoa</taxon>
        <taxon>Ecdysozoa</taxon>
        <taxon>Arthropoda</taxon>
        <taxon>Hexapoda</taxon>
        <taxon>Insecta</taxon>
        <taxon>Pterygota</taxon>
        <taxon>Neoptera</taxon>
        <taxon>Endopterygota</taxon>
        <taxon>Coleoptera</taxon>
        <taxon>Polyphaga</taxon>
        <taxon>Cucujiformia</taxon>
        <taxon>Tenebrionidae</taxon>
        <taxon>Pimeliinae</taxon>
        <taxon>Asbolus</taxon>
    </lineage>
</organism>
<dbReference type="AlphaFoldDB" id="A0A482VSZ9"/>
<proteinExistence type="predicted"/>
<comment type="caution">
    <text evidence="2">The sequence shown here is derived from an EMBL/GenBank/DDBJ whole genome shotgun (WGS) entry which is preliminary data.</text>
</comment>
<name>A0A482VSZ9_ASBVE</name>
<dbReference type="OrthoDB" id="7208835at2759"/>
<gene>
    <name evidence="2" type="ORF">BDFB_002421</name>
</gene>
<feature type="compositionally biased region" description="Basic residues" evidence="1">
    <location>
        <begin position="1"/>
        <end position="14"/>
    </location>
</feature>
<evidence type="ECO:0000313" key="2">
    <source>
        <dbReference type="EMBL" id="RZC35836.1"/>
    </source>
</evidence>
<evidence type="ECO:0000256" key="1">
    <source>
        <dbReference type="SAM" id="MobiDB-lite"/>
    </source>
</evidence>
<protein>
    <submittedName>
        <fullName evidence="2">Uncharacterized protein</fullName>
    </submittedName>
</protein>